<organism evidence="1 2">
    <name type="scientific">Dipteronia dyeriana</name>
    <dbReference type="NCBI Taxonomy" id="168575"/>
    <lineage>
        <taxon>Eukaryota</taxon>
        <taxon>Viridiplantae</taxon>
        <taxon>Streptophyta</taxon>
        <taxon>Embryophyta</taxon>
        <taxon>Tracheophyta</taxon>
        <taxon>Spermatophyta</taxon>
        <taxon>Magnoliopsida</taxon>
        <taxon>eudicotyledons</taxon>
        <taxon>Gunneridae</taxon>
        <taxon>Pentapetalae</taxon>
        <taxon>rosids</taxon>
        <taxon>malvids</taxon>
        <taxon>Sapindales</taxon>
        <taxon>Sapindaceae</taxon>
        <taxon>Hippocastanoideae</taxon>
        <taxon>Acereae</taxon>
        <taxon>Dipteronia</taxon>
    </lineage>
</organism>
<dbReference type="AlphaFoldDB" id="A0AAD9TT94"/>
<feature type="non-terminal residue" evidence="1">
    <location>
        <position position="178"/>
    </location>
</feature>
<dbReference type="SUPFAM" id="SSF52096">
    <property type="entry name" value="ClpP/crotonase"/>
    <property type="match status" value="1"/>
</dbReference>
<dbReference type="EMBL" id="JANJYI010000007">
    <property type="protein sequence ID" value="KAK2641771.1"/>
    <property type="molecule type" value="Genomic_DNA"/>
</dbReference>
<name>A0AAD9TT94_9ROSI</name>
<dbReference type="Gene3D" id="3.30.750.44">
    <property type="match status" value="1"/>
</dbReference>
<dbReference type="Proteomes" id="UP001280121">
    <property type="component" value="Unassembled WGS sequence"/>
</dbReference>
<dbReference type="PANTHER" id="PTHR32060">
    <property type="entry name" value="TAIL-SPECIFIC PROTEASE"/>
    <property type="match status" value="1"/>
</dbReference>
<gene>
    <name evidence="1" type="ORF">Ddye_023534</name>
</gene>
<sequence>MRMMTLLLHHNTPFSILTLPSPSPTLKPTTVNNNWAKKALVNLLTGALSFNLLLSSPSSLALQSPSATQTLTPPAPAPAVSLYDHDCLQGDDAEPPEEADGKEPQTLTNQGIVEEAWQIVNDSFLDSASHRWTPENWLRKREDIVTTSIQTRSKAHDLIRRMLASLGDPYTRFLSPAE</sequence>
<accession>A0AAD9TT94</accession>
<evidence type="ECO:0000313" key="1">
    <source>
        <dbReference type="EMBL" id="KAK2641771.1"/>
    </source>
</evidence>
<dbReference type="InterPro" id="IPR029045">
    <property type="entry name" value="ClpP/crotonase-like_dom_sf"/>
</dbReference>
<comment type="caution">
    <text evidence="1">The sequence shown here is derived from an EMBL/GenBank/DDBJ whole genome shotgun (WGS) entry which is preliminary data.</text>
</comment>
<dbReference type="PANTHER" id="PTHR32060:SF31">
    <property type="entry name" value="CARBOXYL-TERMINAL-PROCESSING PEPTIDASE 1, CHLOROPLASTIC"/>
    <property type="match status" value="1"/>
</dbReference>
<evidence type="ECO:0000313" key="2">
    <source>
        <dbReference type="Proteomes" id="UP001280121"/>
    </source>
</evidence>
<reference evidence="1" key="1">
    <citation type="journal article" date="2023" name="Plant J.">
        <title>Genome sequences and population genomics provide insights into the demographic history, inbreeding, and mutation load of two 'living fossil' tree species of Dipteronia.</title>
        <authorList>
            <person name="Feng Y."/>
            <person name="Comes H.P."/>
            <person name="Chen J."/>
            <person name="Zhu S."/>
            <person name="Lu R."/>
            <person name="Zhang X."/>
            <person name="Li P."/>
            <person name="Qiu J."/>
            <person name="Olsen K.M."/>
            <person name="Qiu Y."/>
        </authorList>
    </citation>
    <scope>NUCLEOTIDE SEQUENCE</scope>
    <source>
        <strain evidence="1">KIB01</strain>
    </source>
</reference>
<dbReference type="GO" id="GO:0004175">
    <property type="term" value="F:endopeptidase activity"/>
    <property type="evidence" value="ECO:0007669"/>
    <property type="project" value="TreeGrafter"/>
</dbReference>
<keyword evidence="2" id="KW-1185">Reference proteome</keyword>
<protein>
    <submittedName>
        <fullName evidence="1">Uncharacterized protein</fullName>
    </submittedName>
</protein>
<proteinExistence type="predicted"/>